<feature type="region of interest" description="Disordered" evidence="7">
    <location>
        <begin position="224"/>
        <end position="251"/>
    </location>
</feature>
<evidence type="ECO:0000256" key="1">
    <source>
        <dbReference type="ARBA" id="ARBA00022490"/>
    </source>
</evidence>
<dbReference type="Gene3D" id="3.40.50.300">
    <property type="entry name" value="P-loop containing nucleotide triphosphate hydrolases"/>
    <property type="match status" value="1"/>
</dbReference>
<dbReference type="AlphaFoldDB" id="A0A7K3M7R0"/>
<dbReference type="InterPro" id="IPR027417">
    <property type="entry name" value="P-loop_NTPase"/>
</dbReference>
<dbReference type="InterPro" id="IPR042108">
    <property type="entry name" value="GTPase_HflX_N_sf"/>
</dbReference>
<dbReference type="InterPro" id="IPR006073">
    <property type="entry name" value="GTP-bd"/>
</dbReference>
<keyword evidence="4" id="KW-0460">Magnesium</keyword>
<dbReference type="InterPro" id="IPR032305">
    <property type="entry name" value="GTP-bd_M"/>
</dbReference>
<dbReference type="Pfam" id="PF16360">
    <property type="entry name" value="GTP-bdg_M"/>
    <property type="match status" value="1"/>
</dbReference>
<protein>
    <recommendedName>
        <fullName evidence="6">GTPase HflX</fullName>
    </recommendedName>
    <alternativeName>
        <fullName evidence="6">GTP-binding protein HflX</fullName>
    </alternativeName>
</protein>
<evidence type="ECO:0000256" key="5">
    <source>
        <dbReference type="ARBA" id="ARBA00023134"/>
    </source>
</evidence>
<evidence type="ECO:0000313" key="10">
    <source>
        <dbReference type="Proteomes" id="UP000460435"/>
    </source>
</evidence>
<keyword evidence="10" id="KW-1185">Reference proteome</keyword>
<feature type="domain" description="Hflx-type G" evidence="8">
    <location>
        <begin position="287"/>
        <end position="452"/>
    </location>
</feature>
<keyword evidence="3 6" id="KW-0547">Nucleotide-binding</keyword>
<keyword evidence="5 6" id="KW-0342">GTP-binding</keyword>
<dbReference type="HAMAP" id="MF_00900">
    <property type="entry name" value="GTPase_HflX"/>
    <property type="match status" value="1"/>
</dbReference>
<dbReference type="PROSITE" id="PS51705">
    <property type="entry name" value="G_HFLX"/>
    <property type="match status" value="1"/>
</dbReference>
<proteinExistence type="inferred from homology"/>
<comment type="caution">
    <text evidence="9">The sequence shown here is derived from an EMBL/GenBank/DDBJ whole genome shotgun (WGS) entry which is preliminary data.</text>
</comment>
<evidence type="ECO:0000256" key="7">
    <source>
        <dbReference type="SAM" id="MobiDB-lite"/>
    </source>
</evidence>
<dbReference type="RefSeq" id="WP_162451934.1">
    <property type="nucleotide sequence ID" value="NZ_WLZY01000007.1"/>
</dbReference>
<evidence type="ECO:0000256" key="4">
    <source>
        <dbReference type="ARBA" id="ARBA00022842"/>
    </source>
</evidence>
<dbReference type="InterPro" id="IPR030394">
    <property type="entry name" value="G_HFLX_dom"/>
</dbReference>
<comment type="similarity">
    <text evidence="6">Belongs to the TRAFAC class OBG-HflX-like GTPase superfamily. HflX GTPase family.</text>
</comment>
<dbReference type="GO" id="GO:0003924">
    <property type="term" value="F:GTPase activity"/>
    <property type="evidence" value="ECO:0007669"/>
    <property type="project" value="UniProtKB-UniRule"/>
</dbReference>
<gene>
    <name evidence="6 9" type="primary">hflX</name>
    <name evidence="9" type="ORF">F7O44_19300</name>
</gene>
<name>A0A7K3M7R0_9ACTN</name>
<dbReference type="NCBIfam" id="TIGR03156">
    <property type="entry name" value="GTP_HflX"/>
    <property type="match status" value="1"/>
</dbReference>
<dbReference type="GO" id="GO:0005737">
    <property type="term" value="C:cytoplasm"/>
    <property type="evidence" value="ECO:0007669"/>
    <property type="project" value="UniProtKB-SubCell"/>
</dbReference>
<comment type="function">
    <text evidence="6">GTPase that associates with the 50S ribosomal subunit and may have a role during protein synthesis or ribosome biogenesis.</text>
</comment>
<keyword evidence="2" id="KW-0479">Metal-binding</keyword>
<evidence type="ECO:0000313" key="9">
    <source>
        <dbReference type="EMBL" id="NDL59220.1"/>
    </source>
</evidence>
<dbReference type="SUPFAM" id="SSF52540">
    <property type="entry name" value="P-loop containing nucleoside triphosphate hydrolases"/>
    <property type="match status" value="1"/>
</dbReference>
<dbReference type="FunFam" id="3.40.50.11060:FF:000001">
    <property type="entry name" value="GTPase HflX"/>
    <property type="match status" value="1"/>
</dbReference>
<sequence>MTTTPESATTFEPYAAPSEAVDPSWAGNETGRPVGEEDSAAETSQRPGLDGTTGDFDLEDRHSLRRVAGLSTELEEVTEVEYRKLRLERVVLAGVWSGGNSADAENSIVELAALAKTAGSVVLEGLVQRRNHPDPATYIGSGKVEELREVVTATGADTVICDGELTASQLRNLEDRVKVKVVDRTMLILDIFAQHAKSREGKAQVELAQLDYLSQRLRGWGDSLSRQAGGRAGGAGGGVGTRGPGETKLETDRRRIRTRMAKLRRELDGMRTARETKRANRRRNAVPSVAIVGYTNAGKSSLLNRLTGAGVLVEDALFATLDPTVRRAQTSDGREYTFTDTVGFVRHLPHELVESFRSTLEEAGDADLLLHVVDGSHPDPEGQITAVREVLAEIGASSVPELIAVNKIDDADSLDVTRILRAEARSVAVSARTGLGIDELRARIEDELPRPPVEVDALVPYERGELLSKLHTAGDVMSLEHEAEGTRVRARVSQSLAAALAPFSR</sequence>
<dbReference type="Gene3D" id="6.10.250.2860">
    <property type="match status" value="1"/>
</dbReference>
<comment type="subcellular location">
    <subcellularLocation>
        <location evidence="6">Cytoplasm</location>
    </subcellularLocation>
    <text evidence="6">May associate with membranes.</text>
</comment>
<accession>A0A7K3M7R0</accession>
<dbReference type="GO" id="GO:0046872">
    <property type="term" value="F:metal ion binding"/>
    <property type="evidence" value="ECO:0007669"/>
    <property type="project" value="UniProtKB-KW"/>
</dbReference>
<feature type="region of interest" description="Disordered" evidence="7">
    <location>
        <begin position="1"/>
        <end position="60"/>
    </location>
</feature>
<reference evidence="9 10" key="1">
    <citation type="submission" date="2019-11" db="EMBL/GenBank/DDBJ databases">
        <authorList>
            <person name="Li X.-J."/>
            <person name="Feng X.-M."/>
        </authorList>
    </citation>
    <scope>NUCLEOTIDE SEQUENCE [LARGE SCALE GENOMIC DNA]</scope>
    <source>
        <strain evidence="9 10">XMNu-373</strain>
    </source>
</reference>
<dbReference type="Pfam" id="PF01926">
    <property type="entry name" value="MMR_HSR1"/>
    <property type="match status" value="1"/>
</dbReference>
<dbReference type="PANTHER" id="PTHR10229">
    <property type="entry name" value="GTP-BINDING PROTEIN HFLX"/>
    <property type="match status" value="1"/>
</dbReference>
<evidence type="ECO:0000259" key="8">
    <source>
        <dbReference type="PROSITE" id="PS51705"/>
    </source>
</evidence>
<dbReference type="InterPro" id="IPR016496">
    <property type="entry name" value="GTPase_HflX"/>
</dbReference>
<dbReference type="EMBL" id="WLZY01000007">
    <property type="protein sequence ID" value="NDL59220.1"/>
    <property type="molecule type" value="Genomic_DNA"/>
</dbReference>
<evidence type="ECO:0000256" key="3">
    <source>
        <dbReference type="ARBA" id="ARBA00022741"/>
    </source>
</evidence>
<dbReference type="GO" id="GO:0005525">
    <property type="term" value="F:GTP binding"/>
    <property type="evidence" value="ECO:0007669"/>
    <property type="project" value="UniProtKB-UniRule"/>
</dbReference>
<evidence type="ECO:0000256" key="6">
    <source>
        <dbReference type="HAMAP-Rule" id="MF_00900"/>
    </source>
</evidence>
<dbReference type="Gene3D" id="3.40.50.11060">
    <property type="entry name" value="GTPase HflX, N-terminal domain"/>
    <property type="match status" value="1"/>
</dbReference>
<comment type="subunit">
    <text evidence="6">Monomer. Associates with the 50S ribosomal subunit.</text>
</comment>
<dbReference type="PANTHER" id="PTHR10229:SF0">
    <property type="entry name" value="GTP-BINDING PROTEIN 6-RELATED"/>
    <property type="match status" value="1"/>
</dbReference>
<dbReference type="Pfam" id="PF13167">
    <property type="entry name" value="GTP-bdg_N"/>
    <property type="match status" value="1"/>
</dbReference>
<dbReference type="Proteomes" id="UP000460435">
    <property type="component" value="Unassembled WGS sequence"/>
</dbReference>
<dbReference type="PRINTS" id="PR00326">
    <property type="entry name" value="GTP1OBG"/>
</dbReference>
<dbReference type="CDD" id="cd01878">
    <property type="entry name" value="HflX"/>
    <property type="match status" value="1"/>
</dbReference>
<keyword evidence="1 6" id="KW-0963">Cytoplasm</keyword>
<dbReference type="GO" id="GO:0043022">
    <property type="term" value="F:ribosome binding"/>
    <property type="evidence" value="ECO:0007669"/>
    <property type="project" value="TreeGrafter"/>
</dbReference>
<feature type="compositionally biased region" description="Gly residues" evidence="7">
    <location>
        <begin position="230"/>
        <end position="243"/>
    </location>
</feature>
<evidence type="ECO:0000256" key="2">
    <source>
        <dbReference type="ARBA" id="ARBA00022723"/>
    </source>
</evidence>
<feature type="compositionally biased region" description="Polar residues" evidence="7">
    <location>
        <begin position="1"/>
        <end position="10"/>
    </location>
</feature>
<dbReference type="PIRSF" id="PIRSF006809">
    <property type="entry name" value="GTP-binding_hflX_prd"/>
    <property type="match status" value="1"/>
</dbReference>
<dbReference type="InterPro" id="IPR025121">
    <property type="entry name" value="GTPase_HflX_N"/>
</dbReference>
<organism evidence="9 10">
    <name type="scientific">Phytoactinopolyspora mesophila</name>
    <dbReference type="NCBI Taxonomy" id="2650750"/>
    <lineage>
        <taxon>Bacteria</taxon>
        <taxon>Bacillati</taxon>
        <taxon>Actinomycetota</taxon>
        <taxon>Actinomycetes</taxon>
        <taxon>Jiangellales</taxon>
        <taxon>Jiangellaceae</taxon>
        <taxon>Phytoactinopolyspora</taxon>
    </lineage>
</organism>